<evidence type="ECO:0000313" key="1">
    <source>
        <dbReference type="EMBL" id="KAI3720602.1"/>
    </source>
</evidence>
<reference evidence="1 2" key="2">
    <citation type="journal article" date="2022" name="Mol. Ecol. Resour.">
        <title>The genomes of chicory, endive, great burdock and yacon provide insights into Asteraceae paleo-polyploidization history and plant inulin production.</title>
        <authorList>
            <person name="Fan W."/>
            <person name="Wang S."/>
            <person name="Wang H."/>
            <person name="Wang A."/>
            <person name="Jiang F."/>
            <person name="Liu H."/>
            <person name="Zhao H."/>
            <person name="Xu D."/>
            <person name="Zhang Y."/>
        </authorList>
    </citation>
    <scope>NUCLEOTIDE SEQUENCE [LARGE SCALE GENOMIC DNA]</scope>
    <source>
        <strain evidence="2">cv. Punajuju</strain>
        <tissue evidence="1">Leaves</tissue>
    </source>
</reference>
<accession>A0ACB9BDZ0</accession>
<proteinExistence type="predicted"/>
<keyword evidence="2" id="KW-1185">Reference proteome</keyword>
<evidence type="ECO:0000313" key="2">
    <source>
        <dbReference type="Proteomes" id="UP001055811"/>
    </source>
</evidence>
<name>A0ACB9BDZ0_CICIN</name>
<gene>
    <name evidence="1" type="ORF">L2E82_31591</name>
</gene>
<protein>
    <submittedName>
        <fullName evidence="1">Uncharacterized protein</fullName>
    </submittedName>
</protein>
<dbReference type="Proteomes" id="UP001055811">
    <property type="component" value="Linkage Group LG06"/>
</dbReference>
<sequence>METTISEIAVPFITPHIFPSSKAIGYRGLTESKRYPKEQATLPVPTREEVTYDCSFEVSRVTLQQPTTDPNEGLILFSVIYNFIIVESSKVEKFSISNLQYSLSSPGFIKVG</sequence>
<dbReference type="EMBL" id="CM042014">
    <property type="protein sequence ID" value="KAI3720602.1"/>
    <property type="molecule type" value="Genomic_DNA"/>
</dbReference>
<organism evidence="1 2">
    <name type="scientific">Cichorium intybus</name>
    <name type="common">Chicory</name>
    <dbReference type="NCBI Taxonomy" id="13427"/>
    <lineage>
        <taxon>Eukaryota</taxon>
        <taxon>Viridiplantae</taxon>
        <taxon>Streptophyta</taxon>
        <taxon>Embryophyta</taxon>
        <taxon>Tracheophyta</taxon>
        <taxon>Spermatophyta</taxon>
        <taxon>Magnoliopsida</taxon>
        <taxon>eudicotyledons</taxon>
        <taxon>Gunneridae</taxon>
        <taxon>Pentapetalae</taxon>
        <taxon>asterids</taxon>
        <taxon>campanulids</taxon>
        <taxon>Asterales</taxon>
        <taxon>Asteraceae</taxon>
        <taxon>Cichorioideae</taxon>
        <taxon>Cichorieae</taxon>
        <taxon>Cichoriinae</taxon>
        <taxon>Cichorium</taxon>
    </lineage>
</organism>
<reference evidence="2" key="1">
    <citation type="journal article" date="2022" name="Mol. Ecol. Resour.">
        <title>The genomes of chicory, endive, great burdock and yacon provide insights into Asteraceae palaeo-polyploidization history and plant inulin production.</title>
        <authorList>
            <person name="Fan W."/>
            <person name="Wang S."/>
            <person name="Wang H."/>
            <person name="Wang A."/>
            <person name="Jiang F."/>
            <person name="Liu H."/>
            <person name="Zhao H."/>
            <person name="Xu D."/>
            <person name="Zhang Y."/>
        </authorList>
    </citation>
    <scope>NUCLEOTIDE SEQUENCE [LARGE SCALE GENOMIC DNA]</scope>
    <source>
        <strain evidence="2">cv. Punajuju</strain>
    </source>
</reference>
<comment type="caution">
    <text evidence="1">The sequence shown here is derived from an EMBL/GenBank/DDBJ whole genome shotgun (WGS) entry which is preliminary data.</text>
</comment>